<dbReference type="AlphaFoldDB" id="A0A6G0Y0W7"/>
<comment type="caution">
    <text evidence="1">The sequence shown here is derived from an EMBL/GenBank/DDBJ whole genome shotgun (WGS) entry which is preliminary data.</text>
</comment>
<keyword evidence="2" id="KW-1185">Reference proteome</keyword>
<reference evidence="1 2" key="1">
    <citation type="submission" date="2019-08" db="EMBL/GenBank/DDBJ databases">
        <title>Whole genome of Aphis craccivora.</title>
        <authorList>
            <person name="Voronova N.V."/>
            <person name="Shulinski R.S."/>
            <person name="Bandarenka Y.V."/>
            <person name="Zhorov D.G."/>
            <person name="Warner D."/>
        </authorList>
    </citation>
    <scope>NUCLEOTIDE SEQUENCE [LARGE SCALE GENOMIC DNA]</scope>
    <source>
        <strain evidence="1">180601</strain>
        <tissue evidence="1">Whole Body</tissue>
    </source>
</reference>
<protein>
    <submittedName>
        <fullName evidence="1">Zinc finger MYM-type protein 1-like</fullName>
    </submittedName>
</protein>
<evidence type="ECO:0000313" key="2">
    <source>
        <dbReference type="Proteomes" id="UP000478052"/>
    </source>
</evidence>
<dbReference type="OrthoDB" id="6624962at2759"/>
<dbReference type="PANTHER" id="PTHR45749">
    <property type="match status" value="1"/>
</dbReference>
<gene>
    <name evidence="1" type="ORF">FWK35_00023569</name>
</gene>
<accession>A0A6G0Y0W7</accession>
<dbReference type="PANTHER" id="PTHR45749:SF21">
    <property type="entry name" value="DUF4371 DOMAIN-CONTAINING PROTEIN"/>
    <property type="match status" value="1"/>
</dbReference>
<sequence length="333" mass="38634">MQLYKITIPNIIENQDCELLGEPKFCTKDQNVNSDTIFSIENSSIDLSNCDPITFVKKKLSLVEKLALISKGPFQPKKNELPGNNFPQKYGHRFTEDNYWRKLTGDDRVHRDWLSYSISRNRLFCLYCMFFGDKYAQKSWIEDGFQGWNRLGDIGLHEKSKGKKREEVAINRDVVNTLVEITQFLGKHSLSLRGHRENWSEANKGNFKDLVELISKWSPSLAIHIEKIKNKGRKEVNFLSWERQNQLIDSVASCIKLVINKQLSESRFFSVSIDTTFDVSKKELLTFIIRYVNFEKAIPVINERLLALKESFITTGINLFTMFQEICAENGLN</sequence>
<organism evidence="1 2">
    <name type="scientific">Aphis craccivora</name>
    <name type="common">Cowpea aphid</name>
    <dbReference type="NCBI Taxonomy" id="307492"/>
    <lineage>
        <taxon>Eukaryota</taxon>
        <taxon>Metazoa</taxon>
        <taxon>Ecdysozoa</taxon>
        <taxon>Arthropoda</taxon>
        <taxon>Hexapoda</taxon>
        <taxon>Insecta</taxon>
        <taxon>Pterygota</taxon>
        <taxon>Neoptera</taxon>
        <taxon>Paraneoptera</taxon>
        <taxon>Hemiptera</taxon>
        <taxon>Sternorrhyncha</taxon>
        <taxon>Aphidomorpha</taxon>
        <taxon>Aphidoidea</taxon>
        <taxon>Aphididae</taxon>
        <taxon>Aphidini</taxon>
        <taxon>Aphis</taxon>
        <taxon>Aphis</taxon>
    </lineage>
</organism>
<evidence type="ECO:0000313" key="1">
    <source>
        <dbReference type="EMBL" id="KAF0746874.1"/>
    </source>
</evidence>
<dbReference type="Proteomes" id="UP000478052">
    <property type="component" value="Unassembled WGS sequence"/>
</dbReference>
<name>A0A6G0Y0W7_APHCR</name>
<proteinExistence type="predicted"/>
<dbReference type="EMBL" id="VUJU01007041">
    <property type="protein sequence ID" value="KAF0746874.1"/>
    <property type="molecule type" value="Genomic_DNA"/>
</dbReference>